<dbReference type="Gene3D" id="3.40.50.300">
    <property type="entry name" value="P-loop containing nucleotide triphosphate hydrolases"/>
    <property type="match status" value="2"/>
</dbReference>
<dbReference type="GO" id="GO:0000724">
    <property type="term" value="P:double-strand break repair via homologous recombination"/>
    <property type="evidence" value="ECO:0007669"/>
    <property type="project" value="TreeGrafter"/>
</dbReference>
<dbReference type="AlphaFoldDB" id="A0A833VHF8"/>
<dbReference type="InterPro" id="IPR027417">
    <property type="entry name" value="P-loop_NTPase"/>
</dbReference>
<dbReference type="GO" id="GO:0009378">
    <property type="term" value="F:four-way junction helicase activity"/>
    <property type="evidence" value="ECO:0007669"/>
    <property type="project" value="TreeGrafter"/>
</dbReference>
<evidence type="ECO:0000313" key="6">
    <source>
        <dbReference type="Proteomes" id="UP000623129"/>
    </source>
</evidence>
<dbReference type="Pfam" id="PF00271">
    <property type="entry name" value="Helicase_C"/>
    <property type="match status" value="1"/>
</dbReference>
<organism evidence="5 6">
    <name type="scientific">Carex littledalei</name>
    <dbReference type="NCBI Taxonomy" id="544730"/>
    <lineage>
        <taxon>Eukaryota</taxon>
        <taxon>Viridiplantae</taxon>
        <taxon>Streptophyta</taxon>
        <taxon>Embryophyta</taxon>
        <taxon>Tracheophyta</taxon>
        <taxon>Spermatophyta</taxon>
        <taxon>Magnoliopsida</taxon>
        <taxon>Liliopsida</taxon>
        <taxon>Poales</taxon>
        <taxon>Cyperaceae</taxon>
        <taxon>Cyperoideae</taxon>
        <taxon>Cariceae</taxon>
        <taxon>Carex</taxon>
        <taxon>Carex subgen. Euthyceras</taxon>
    </lineage>
</organism>
<dbReference type="PANTHER" id="PTHR13710">
    <property type="entry name" value="DNA HELICASE RECQ FAMILY MEMBER"/>
    <property type="match status" value="1"/>
</dbReference>
<sequence>MEEDSLGHQVETSPFQIENYVPAYIEVSQPIPEIIIFEEATARCPYVSSYSYAVPKVQNDVIKSLCLHNPVLLKSSFNRPNIFYEVRYKDLLEDTYSDITNLLKSSGDICSIVYCLERSTCDDLTSFCQSRGIDRKDVRIVCHYNMPKSMESFYQESGRAGRDHMPSKSVLYYGKDDSRKMVNS</sequence>
<dbReference type="SUPFAM" id="SSF52540">
    <property type="entry name" value="P-loop containing nucleoside triphosphate hydrolases"/>
    <property type="match status" value="1"/>
</dbReference>
<reference evidence="5" key="1">
    <citation type="submission" date="2020-01" db="EMBL/GenBank/DDBJ databases">
        <title>Genome sequence of Kobresia littledalei, the first chromosome-level genome in the family Cyperaceae.</title>
        <authorList>
            <person name="Qu G."/>
        </authorList>
    </citation>
    <scope>NUCLEOTIDE SEQUENCE</scope>
    <source>
        <strain evidence="5">C.B.Clarke</strain>
        <tissue evidence="5">Leaf</tissue>
    </source>
</reference>
<evidence type="ECO:0000256" key="3">
    <source>
        <dbReference type="ARBA" id="ARBA00034808"/>
    </source>
</evidence>
<evidence type="ECO:0000256" key="2">
    <source>
        <dbReference type="ARBA" id="ARBA00034617"/>
    </source>
</evidence>
<name>A0A833VHF8_9POAL</name>
<dbReference type="GO" id="GO:0005694">
    <property type="term" value="C:chromosome"/>
    <property type="evidence" value="ECO:0007669"/>
    <property type="project" value="TreeGrafter"/>
</dbReference>
<proteinExistence type="inferred from homology"/>
<dbReference type="GO" id="GO:0043138">
    <property type="term" value="F:3'-5' DNA helicase activity"/>
    <property type="evidence" value="ECO:0007669"/>
    <property type="project" value="UniProtKB-EC"/>
</dbReference>
<comment type="caution">
    <text evidence="5">The sequence shown here is derived from an EMBL/GenBank/DDBJ whole genome shotgun (WGS) entry which is preliminary data.</text>
</comment>
<feature type="domain" description="Helicase C-terminal" evidence="4">
    <location>
        <begin position="26"/>
        <end position="184"/>
    </location>
</feature>
<evidence type="ECO:0000313" key="5">
    <source>
        <dbReference type="EMBL" id="KAF3338771.1"/>
    </source>
</evidence>
<dbReference type="EMBL" id="SWLB01000005">
    <property type="protein sequence ID" value="KAF3338771.1"/>
    <property type="molecule type" value="Genomic_DNA"/>
</dbReference>
<dbReference type="GO" id="GO:0005737">
    <property type="term" value="C:cytoplasm"/>
    <property type="evidence" value="ECO:0007669"/>
    <property type="project" value="TreeGrafter"/>
</dbReference>
<keyword evidence="5" id="KW-0378">Hydrolase</keyword>
<keyword evidence="5" id="KW-0347">Helicase</keyword>
<comment type="similarity">
    <text evidence="1">Belongs to the helicase family. RecQ subfamily.</text>
</comment>
<keyword evidence="5" id="KW-0067">ATP-binding</keyword>
<accession>A0A833VHF8</accession>
<comment type="catalytic activity">
    <reaction evidence="2">
        <text>Couples ATP hydrolysis with the unwinding of duplex DNA by translocating in the 3'-5' direction.</text>
        <dbReference type="EC" id="5.6.2.4"/>
    </reaction>
</comment>
<evidence type="ECO:0000256" key="1">
    <source>
        <dbReference type="ARBA" id="ARBA00005446"/>
    </source>
</evidence>
<dbReference type="Proteomes" id="UP000623129">
    <property type="component" value="Unassembled WGS sequence"/>
</dbReference>
<dbReference type="InterPro" id="IPR001650">
    <property type="entry name" value="Helicase_C-like"/>
</dbReference>
<evidence type="ECO:0000259" key="4">
    <source>
        <dbReference type="PROSITE" id="PS51194"/>
    </source>
</evidence>
<dbReference type="OrthoDB" id="10261556at2759"/>
<keyword evidence="5" id="KW-0547">Nucleotide-binding</keyword>
<dbReference type="PROSITE" id="PS51194">
    <property type="entry name" value="HELICASE_CTER"/>
    <property type="match status" value="1"/>
</dbReference>
<keyword evidence="6" id="KW-1185">Reference proteome</keyword>
<dbReference type="EC" id="5.6.2.4" evidence="3"/>
<dbReference type="PANTHER" id="PTHR13710:SF155">
    <property type="entry name" value="ATP-DEPENDENT DNA HELICASE Q-LIKE 3"/>
    <property type="match status" value="1"/>
</dbReference>
<protein>
    <recommendedName>
        <fullName evidence="3">DNA 3'-5' helicase</fullName>
        <ecNumber evidence="3">5.6.2.4</ecNumber>
    </recommendedName>
</protein>
<gene>
    <name evidence="5" type="ORF">FCM35_KLT17608</name>
</gene>